<dbReference type="OrthoDB" id="15253at2157"/>
<keyword evidence="4 5" id="KW-0472">Membrane</keyword>
<evidence type="ECO:0000256" key="3">
    <source>
        <dbReference type="ARBA" id="ARBA00022989"/>
    </source>
</evidence>
<dbReference type="KEGG" id="tcs:IMZ38_02930"/>
<keyword evidence="7" id="KW-1185">Reference proteome</keyword>
<organism evidence="6 7">
    <name type="scientific">Thermosphaera chiliense</name>
    <dbReference type="NCBI Taxonomy" id="3402707"/>
    <lineage>
        <taxon>Archaea</taxon>
        <taxon>Thermoproteota</taxon>
        <taxon>Thermoprotei</taxon>
        <taxon>Desulfurococcales</taxon>
        <taxon>Desulfurococcaceae</taxon>
        <taxon>Thermosphaera</taxon>
    </lineage>
</organism>
<dbReference type="InterPro" id="IPR052561">
    <property type="entry name" value="ComplexI_Subunit1"/>
</dbReference>
<feature type="transmembrane region" description="Helical" evidence="5">
    <location>
        <begin position="109"/>
        <end position="128"/>
    </location>
</feature>
<feature type="transmembrane region" description="Helical" evidence="5">
    <location>
        <begin position="303"/>
        <end position="323"/>
    </location>
</feature>
<evidence type="ECO:0000256" key="4">
    <source>
        <dbReference type="ARBA" id="ARBA00023136"/>
    </source>
</evidence>
<feature type="transmembrane region" description="Helical" evidence="5">
    <location>
        <begin position="270"/>
        <end position="291"/>
    </location>
</feature>
<gene>
    <name evidence="6" type="ORF">IMZ38_02930</name>
</gene>
<reference evidence="6 7" key="1">
    <citation type="submission" date="2020-10" db="EMBL/GenBank/DDBJ databases">
        <title>Complete genome sequence of Thermosphaera aggregans strain 3507.</title>
        <authorList>
            <person name="Zayulina K.S."/>
            <person name="Elcheninov A.G."/>
            <person name="Toshchakov S.V."/>
            <person name="Kublanov I.V."/>
            <person name="Kochetkova T.V."/>
        </authorList>
    </citation>
    <scope>NUCLEOTIDE SEQUENCE [LARGE SCALE GENOMIC DNA]</scope>
    <source>
        <strain evidence="6 7">3507</strain>
    </source>
</reference>
<dbReference type="PANTHER" id="PTHR43359:SF1">
    <property type="entry name" value="FORMATE HYDROGENLYASE SUBUNIT 4-RELATED"/>
    <property type="match status" value="1"/>
</dbReference>
<name>A0A7M1UUV2_9CREN</name>
<evidence type="ECO:0000313" key="7">
    <source>
        <dbReference type="Proteomes" id="UP000593766"/>
    </source>
</evidence>
<feature type="transmembrane region" description="Helical" evidence="5">
    <location>
        <begin position="140"/>
        <end position="163"/>
    </location>
</feature>
<evidence type="ECO:0000256" key="1">
    <source>
        <dbReference type="ARBA" id="ARBA00004141"/>
    </source>
</evidence>
<dbReference type="EMBL" id="CP063144">
    <property type="protein sequence ID" value="QOR94884.1"/>
    <property type="molecule type" value="Genomic_DNA"/>
</dbReference>
<evidence type="ECO:0000313" key="6">
    <source>
        <dbReference type="EMBL" id="QOR94884.1"/>
    </source>
</evidence>
<feature type="transmembrane region" description="Helical" evidence="5">
    <location>
        <begin position="244"/>
        <end position="264"/>
    </location>
</feature>
<dbReference type="InterPro" id="IPR001694">
    <property type="entry name" value="NADH_UbQ_OxRdtase_su1/FPO"/>
</dbReference>
<protein>
    <submittedName>
        <fullName evidence="6">NADH-quinone oxidoreductase subunit H</fullName>
    </submittedName>
</protein>
<dbReference type="GO" id="GO:0005886">
    <property type="term" value="C:plasma membrane"/>
    <property type="evidence" value="ECO:0007669"/>
    <property type="project" value="TreeGrafter"/>
</dbReference>
<evidence type="ECO:0000256" key="2">
    <source>
        <dbReference type="ARBA" id="ARBA00022692"/>
    </source>
</evidence>
<feature type="transmembrane region" description="Helical" evidence="5">
    <location>
        <begin position="79"/>
        <end position="103"/>
    </location>
</feature>
<proteinExistence type="predicted"/>
<dbReference type="GeneID" id="59454338"/>
<dbReference type="Proteomes" id="UP000593766">
    <property type="component" value="Chromosome"/>
</dbReference>
<keyword evidence="2 5" id="KW-0812">Transmembrane</keyword>
<feature type="transmembrane region" description="Helical" evidence="5">
    <location>
        <begin position="12"/>
        <end position="31"/>
    </location>
</feature>
<dbReference type="PANTHER" id="PTHR43359">
    <property type="entry name" value="FORMATE HYDROGENLYASE SUBUNIT 4"/>
    <property type="match status" value="1"/>
</dbReference>
<dbReference type="RefSeq" id="WP_193436680.1">
    <property type="nucleotide sequence ID" value="NZ_CP063144.1"/>
</dbReference>
<comment type="subcellular location">
    <subcellularLocation>
        <location evidence="1">Membrane</location>
        <topology evidence="1">Multi-pass membrane protein</topology>
    </subcellularLocation>
</comment>
<feature type="transmembrane region" description="Helical" evidence="5">
    <location>
        <begin position="192"/>
        <end position="211"/>
    </location>
</feature>
<sequence>MAGILDLIIQALVYPGLVFTIILIIFTQWLARKLSARIQFRRGPIHAGPAGILQPLADLLKLVAKRDMVNKYSLMHSPVIVVSLGIGVLIVAQLALPVAYSPIYARYDAIAVLYFLLIAPFAIAYLAVAHPNPYTTIGAARFLAVLAVSEPVFAASLLVPLIISSRTGGDFSIYLTSLRAAGAWTSGFSESIAMILATISGFLGMLGALMVKPFDTAEAESEIYWGVFTELGGPRLAFGFFLKFAERIVMPMIFAVLFLGGVWPADPSNWMASALVVYLKTIVVFTILVVADSILPRYKPEQAVAFLLKYAYPLAVAAILLSLV</sequence>
<keyword evidence="3 5" id="KW-1133">Transmembrane helix</keyword>
<dbReference type="AlphaFoldDB" id="A0A7M1UUV2"/>
<accession>A0A7M1UUV2</accession>
<evidence type="ECO:0000256" key="5">
    <source>
        <dbReference type="SAM" id="Phobius"/>
    </source>
</evidence>
<dbReference type="Pfam" id="PF00146">
    <property type="entry name" value="NADHdh"/>
    <property type="match status" value="1"/>
</dbReference>